<dbReference type="SMART" id="SM00966">
    <property type="entry name" value="SpoVT_AbrB"/>
    <property type="match status" value="1"/>
</dbReference>
<proteinExistence type="predicted"/>
<evidence type="ECO:0000313" key="4">
    <source>
        <dbReference type="Proteomes" id="UP000177870"/>
    </source>
</evidence>
<evidence type="ECO:0000259" key="2">
    <source>
        <dbReference type="PROSITE" id="PS51740"/>
    </source>
</evidence>
<feature type="domain" description="SpoVT-AbrB" evidence="2">
    <location>
        <begin position="3"/>
        <end position="46"/>
    </location>
</feature>
<dbReference type="GO" id="GO:0003677">
    <property type="term" value="F:DNA binding"/>
    <property type="evidence" value="ECO:0007669"/>
    <property type="project" value="UniProtKB-UniRule"/>
</dbReference>
<gene>
    <name evidence="3" type="ORF">BJP34_25415</name>
</gene>
<evidence type="ECO:0000313" key="3">
    <source>
        <dbReference type="EMBL" id="AOX02336.1"/>
    </source>
</evidence>
<accession>A0A1D8TY08</accession>
<dbReference type="SUPFAM" id="SSF89447">
    <property type="entry name" value="AbrB/MazE/MraZ-like"/>
    <property type="match status" value="1"/>
</dbReference>
<reference evidence="4" key="1">
    <citation type="submission" date="2016-10" db="EMBL/GenBank/DDBJ databases">
        <title>Comparative genomics uncovers the prolific and rare metabolic potential of the cyanobacterial genus Moorea.</title>
        <authorList>
            <person name="Leao T."/>
            <person name="Castelao G."/>
            <person name="Korobeynikov A."/>
            <person name="Monroe E.A."/>
            <person name="Podell S."/>
            <person name="Glukhov E."/>
            <person name="Allen E."/>
            <person name="Gerwick W.H."/>
            <person name="Gerwick L."/>
        </authorList>
    </citation>
    <scope>NUCLEOTIDE SEQUENCE [LARGE SCALE GENOMIC DNA]</scope>
    <source>
        <strain evidence="4">PAL-8-15-08-1</strain>
    </source>
</reference>
<dbReference type="KEGG" id="mpro:BJP34_25415"/>
<dbReference type="PROSITE" id="PS51740">
    <property type="entry name" value="SPOVT_ABRB"/>
    <property type="match status" value="1"/>
</dbReference>
<dbReference type="AlphaFoldDB" id="A0A1D8TY08"/>
<dbReference type="Proteomes" id="UP000177870">
    <property type="component" value="Chromosome"/>
</dbReference>
<name>A0A1D8TY08_9CYAN</name>
<keyword evidence="1" id="KW-0238">DNA-binding</keyword>
<organism evidence="3 4">
    <name type="scientific">Moorena producens PAL-8-15-08-1</name>
    <dbReference type="NCBI Taxonomy" id="1458985"/>
    <lineage>
        <taxon>Bacteria</taxon>
        <taxon>Bacillati</taxon>
        <taxon>Cyanobacteriota</taxon>
        <taxon>Cyanophyceae</taxon>
        <taxon>Coleofasciculales</taxon>
        <taxon>Coleofasciculaceae</taxon>
        <taxon>Moorena</taxon>
    </lineage>
</organism>
<dbReference type="Gene3D" id="2.10.260.10">
    <property type="match status" value="1"/>
</dbReference>
<sequence>MKAAIVRIGDSQGIRIPKAIIEECGLANVVEITVEDGKVIISPVSHSRQGWEEAFKEMAENGDDELLIDDRIKNYWDEEDWKW</sequence>
<dbReference type="InterPro" id="IPR037914">
    <property type="entry name" value="SpoVT-AbrB_sf"/>
</dbReference>
<evidence type="ECO:0000256" key="1">
    <source>
        <dbReference type="PROSITE-ProRule" id="PRU01076"/>
    </source>
</evidence>
<dbReference type="InterPro" id="IPR007159">
    <property type="entry name" value="SpoVT-AbrB_dom"/>
</dbReference>
<dbReference type="Pfam" id="PF04014">
    <property type="entry name" value="MazE_antitoxin"/>
    <property type="match status" value="1"/>
</dbReference>
<protein>
    <submittedName>
        <fullName evidence="3">Peptidase</fullName>
    </submittedName>
</protein>
<dbReference type="OrthoDB" id="9795766at2"/>
<dbReference type="RefSeq" id="WP_070394748.1">
    <property type="nucleotide sequence ID" value="NZ_CP017599.1"/>
</dbReference>
<dbReference type="STRING" id="1458985.BJP34_25415"/>
<dbReference type="EMBL" id="CP017599">
    <property type="protein sequence ID" value="AOX02336.1"/>
    <property type="molecule type" value="Genomic_DNA"/>
</dbReference>